<dbReference type="InterPro" id="IPR002912">
    <property type="entry name" value="ACT_dom"/>
</dbReference>
<dbReference type="InterPro" id="IPR006674">
    <property type="entry name" value="HD_domain"/>
</dbReference>
<dbReference type="GO" id="GO:0015969">
    <property type="term" value="P:guanosine tetraphosphate metabolic process"/>
    <property type="evidence" value="ECO:0007669"/>
    <property type="project" value="InterPro"/>
</dbReference>
<dbReference type="FunFam" id="3.30.460.10:FF:000001">
    <property type="entry name" value="GTP pyrophosphokinase RelA"/>
    <property type="match status" value="1"/>
</dbReference>
<dbReference type="GO" id="GO:0015949">
    <property type="term" value="P:nucleobase-containing small molecule interconversion"/>
    <property type="evidence" value="ECO:0007669"/>
    <property type="project" value="UniProtKB-ARBA"/>
</dbReference>
<dbReference type="NCBIfam" id="TIGR00691">
    <property type="entry name" value="spoT_relA"/>
    <property type="match status" value="1"/>
</dbReference>
<dbReference type="PROSITE" id="PS51880">
    <property type="entry name" value="TGS"/>
    <property type="match status" value="1"/>
</dbReference>
<dbReference type="CDD" id="cd01668">
    <property type="entry name" value="TGS_RSH"/>
    <property type="match status" value="1"/>
</dbReference>
<dbReference type="SMART" id="SM00471">
    <property type="entry name" value="HDc"/>
    <property type="match status" value="1"/>
</dbReference>
<dbReference type="CDD" id="cd00077">
    <property type="entry name" value="HDc"/>
    <property type="match status" value="1"/>
</dbReference>
<evidence type="ECO:0000313" key="7">
    <source>
        <dbReference type="EMBL" id="KAB8031934.1"/>
    </source>
</evidence>
<dbReference type="Pfam" id="PF13328">
    <property type="entry name" value="HD_4"/>
    <property type="match status" value="1"/>
</dbReference>
<dbReference type="CDD" id="cd04876">
    <property type="entry name" value="ACT_RelA-SpoT"/>
    <property type="match status" value="1"/>
</dbReference>
<dbReference type="PANTHER" id="PTHR21262">
    <property type="entry name" value="GUANOSINE-3',5'-BIS DIPHOSPHATE 3'-PYROPHOSPHOHYDROLASE"/>
    <property type="match status" value="1"/>
</dbReference>
<dbReference type="SUPFAM" id="SSF81301">
    <property type="entry name" value="Nucleotidyltransferase"/>
    <property type="match status" value="1"/>
</dbReference>
<evidence type="ECO:0000259" key="4">
    <source>
        <dbReference type="PROSITE" id="PS51671"/>
    </source>
</evidence>
<dbReference type="PANTHER" id="PTHR21262:SF31">
    <property type="entry name" value="GTP PYROPHOSPHOKINASE"/>
    <property type="match status" value="1"/>
</dbReference>
<dbReference type="Pfam" id="PF04607">
    <property type="entry name" value="RelA_SpoT"/>
    <property type="match status" value="1"/>
</dbReference>
<dbReference type="InterPro" id="IPR012676">
    <property type="entry name" value="TGS-like"/>
</dbReference>
<dbReference type="InterPro" id="IPR033655">
    <property type="entry name" value="TGS_RelA/SpoT"/>
</dbReference>
<dbReference type="PROSITE" id="PS51671">
    <property type="entry name" value="ACT"/>
    <property type="match status" value="1"/>
</dbReference>
<dbReference type="Gene3D" id="3.30.460.10">
    <property type="entry name" value="Beta Polymerase, domain 2"/>
    <property type="match status" value="1"/>
</dbReference>
<sequence>MGSENTKTPPNQPEAPDSESLRTPNEDIEKIAHDAYLSLKEKCMSYLAPASEPILFKAFKFAHNLHAGQRRKSGEPYIIHPLAVAEILAEFKIDETSLVAAILHDVVEDTHVSVEEVSHEFGEAVATLVEGLTKLAKVQFRSSQEKMAENFRKMIVAMSRDIRVIIVKLADRTHNMRTLRALSLEKRQRIAEETLEIYAPLAGRLGMYKIKAELEDLCLRELKPSVYYSLIARVAQKKTERDKIIDTAREHLALKLSEAGIHAKVYGRAKHFYSIYRKMSDKQMEFEDIYDLFALRVIVDSPNECYETLGIIHNIYRPVPGRFKDFIAMPKANLYQSLHTTIVSAKGELLEVQIRTAQMHNIAENGIAAHWAYKERRKDTGENNLNPVDFEKFKWLKQIVRHQKELSDPDEFLEAVKVDLFDEEVYVFSPKGDVFELRKGSTCLDFAFAIHTDLGLRTTGAKINGRIATLRTRLHSGDVIELLVGNKIRATKDWLNFTNTTKARNKIRAWLRSEERTHAKQLGQEILEEELTKAGSSFEKLQKMGVFQDINKYFSVGGFEDLILQIGYGKLDAKTVAQKLFHALPVTKSEALTEPSKTIQQELLEVQTAQETLKIRQSKKKTDSEDAVRVQGMTGIIVRMARCCEPLPGQPIVGFVSRSRGVTVHAANCSWALSNDPARRVDCTWNVVTAGAHNVRVRITAHDKPGILAAITKVVSSSQINIGGMECFTNPQKRAIILLKLELADIHQLKDIHQKIEAVDGIIHVERTMG</sequence>
<evidence type="ECO:0000256" key="2">
    <source>
        <dbReference type="RuleBase" id="RU003847"/>
    </source>
</evidence>
<reference evidence="7 8" key="1">
    <citation type="submission" date="2019-10" db="EMBL/GenBank/DDBJ databases">
        <title>New genus of Silvanigrellaceae.</title>
        <authorList>
            <person name="Pitt A."/>
            <person name="Hahn M.W."/>
        </authorList>
    </citation>
    <scope>NUCLEOTIDE SEQUENCE [LARGE SCALE GENOMIC DNA]</scope>
    <source>
        <strain evidence="7 8">33A1-SZDP</strain>
    </source>
</reference>
<dbReference type="Gene3D" id="3.10.20.30">
    <property type="match status" value="1"/>
</dbReference>
<evidence type="ECO:0000259" key="6">
    <source>
        <dbReference type="PROSITE" id="PS51880"/>
    </source>
</evidence>
<dbReference type="RefSeq" id="WP_152212109.1">
    <property type="nucleotide sequence ID" value="NZ_WFLN01000005.1"/>
</dbReference>
<evidence type="ECO:0000256" key="3">
    <source>
        <dbReference type="SAM" id="MobiDB-lite"/>
    </source>
</evidence>
<dbReference type="Gene3D" id="3.30.70.260">
    <property type="match status" value="1"/>
</dbReference>
<dbReference type="SMART" id="SM00954">
    <property type="entry name" value="RelA_SpoT"/>
    <property type="match status" value="1"/>
</dbReference>
<feature type="domain" description="TGS" evidence="6">
    <location>
        <begin position="423"/>
        <end position="484"/>
    </location>
</feature>
<dbReference type="Pfam" id="PF02824">
    <property type="entry name" value="TGS"/>
    <property type="match status" value="1"/>
</dbReference>
<feature type="region of interest" description="Disordered" evidence="3">
    <location>
        <begin position="1"/>
        <end position="25"/>
    </location>
</feature>
<dbReference type="InterPro" id="IPR007685">
    <property type="entry name" value="RelA_SpoT"/>
</dbReference>
<dbReference type="InterPro" id="IPR043519">
    <property type="entry name" value="NT_sf"/>
</dbReference>
<comment type="caution">
    <text evidence="7">The sequence shown here is derived from an EMBL/GenBank/DDBJ whole genome shotgun (WGS) entry which is preliminary data.</text>
</comment>
<comment type="similarity">
    <text evidence="2">Belongs to the relA/spoT family.</text>
</comment>
<dbReference type="FunFam" id="3.10.20.30:FF:000002">
    <property type="entry name" value="GTP pyrophosphokinase (RelA/SpoT)"/>
    <property type="match status" value="1"/>
</dbReference>
<dbReference type="InterPro" id="IPR045865">
    <property type="entry name" value="ACT-like_dom_sf"/>
</dbReference>
<dbReference type="AlphaFoldDB" id="A0A833JDR9"/>
<dbReference type="SUPFAM" id="SSF81271">
    <property type="entry name" value="TGS-like"/>
    <property type="match status" value="1"/>
</dbReference>
<dbReference type="FunFam" id="1.10.3210.10:FF:000001">
    <property type="entry name" value="GTP pyrophosphokinase RelA"/>
    <property type="match status" value="1"/>
</dbReference>
<dbReference type="Gene3D" id="1.10.3210.10">
    <property type="entry name" value="Hypothetical protein af1432"/>
    <property type="match status" value="1"/>
</dbReference>
<dbReference type="SUPFAM" id="SSF109604">
    <property type="entry name" value="HD-domain/PDEase-like"/>
    <property type="match status" value="1"/>
</dbReference>
<dbReference type="InterPro" id="IPR045600">
    <property type="entry name" value="RelA/SpoT_AH_RIS"/>
</dbReference>
<proteinExistence type="inferred from homology"/>
<protein>
    <submittedName>
        <fullName evidence="7">RelA/SpoT family protein</fullName>
    </submittedName>
</protein>
<keyword evidence="8" id="KW-1185">Reference proteome</keyword>
<dbReference type="InterPro" id="IPR004095">
    <property type="entry name" value="TGS"/>
</dbReference>
<dbReference type="InterPro" id="IPR012675">
    <property type="entry name" value="Beta-grasp_dom_sf"/>
</dbReference>
<evidence type="ECO:0000256" key="1">
    <source>
        <dbReference type="ARBA" id="ARBA00025704"/>
    </source>
</evidence>
<gene>
    <name evidence="7" type="ORF">GCL57_04620</name>
</gene>
<dbReference type="InterPro" id="IPR003607">
    <property type="entry name" value="HD/PDEase_dom"/>
</dbReference>
<comment type="function">
    <text evidence="2">In eubacteria ppGpp (guanosine 3'-diphosphate 5'-diphosphate) is a mediator of the stringent response that coordinates a variety of cellular activities in response to changes in nutritional abundance.</text>
</comment>
<comment type="pathway">
    <text evidence="1">Purine metabolism.</text>
</comment>
<feature type="domain" description="HD" evidence="5">
    <location>
        <begin position="77"/>
        <end position="176"/>
    </location>
</feature>
<dbReference type="PROSITE" id="PS51831">
    <property type="entry name" value="HD"/>
    <property type="match status" value="1"/>
</dbReference>
<dbReference type="EMBL" id="WFLN01000005">
    <property type="protein sequence ID" value="KAB8031934.1"/>
    <property type="molecule type" value="Genomic_DNA"/>
</dbReference>
<dbReference type="GO" id="GO:0005886">
    <property type="term" value="C:plasma membrane"/>
    <property type="evidence" value="ECO:0007669"/>
    <property type="project" value="TreeGrafter"/>
</dbReference>
<dbReference type="CDD" id="cd05399">
    <property type="entry name" value="NT_Rel-Spo_like"/>
    <property type="match status" value="1"/>
</dbReference>
<accession>A0A833JDR9</accession>
<dbReference type="Pfam" id="PF19296">
    <property type="entry name" value="RelA_AH_RIS"/>
    <property type="match status" value="1"/>
</dbReference>
<dbReference type="Proteomes" id="UP000442694">
    <property type="component" value="Unassembled WGS sequence"/>
</dbReference>
<dbReference type="InterPro" id="IPR004811">
    <property type="entry name" value="RelA/Spo_fam"/>
</dbReference>
<evidence type="ECO:0000313" key="8">
    <source>
        <dbReference type="Proteomes" id="UP000442694"/>
    </source>
</evidence>
<name>A0A833JDR9_9BACT</name>
<feature type="domain" description="ACT" evidence="4">
    <location>
        <begin position="696"/>
        <end position="770"/>
    </location>
</feature>
<dbReference type="Pfam" id="PF13291">
    <property type="entry name" value="ACT_4"/>
    <property type="match status" value="1"/>
</dbReference>
<organism evidence="7 8">
    <name type="scientific">Fluviispira multicolorata</name>
    <dbReference type="NCBI Taxonomy" id="2654512"/>
    <lineage>
        <taxon>Bacteria</taxon>
        <taxon>Pseudomonadati</taxon>
        <taxon>Bdellovibrionota</taxon>
        <taxon>Oligoflexia</taxon>
        <taxon>Silvanigrellales</taxon>
        <taxon>Silvanigrellaceae</taxon>
        <taxon>Fluviispira</taxon>
    </lineage>
</organism>
<evidence type="ECO:0000259" key="5">
    <source>
        <dbReference type="PROSITE" id="PS51831"/>
    </source>
</evidence>
<dbReference type="SUPFAM" id="SSF55021">
    <property type="entry name" value="ACT-like"/>
    <property type="match status" value="1"/>
</dbReference>